<dbReference type="Gene3D" id="1.10.418.30">
    <property type="entry name" value="Ncd80 complex, Ncd80 subunit"/>
    <property type="match status" value="1"/>
</dbReference>
<dbReference type="GO" id="GO:0005634">
    <property type="term" value="C:nucleus"/>
    <property type="evidence" value="ECO:0007669"/>
    <property type="project" value="UniProtKB-SubCell"/>
</dbReference>
<dbReference type="GO" id="GO:0051301">
    <property type="term" value="P:cell division"/>
    <property type="evidence" value="ECO:0007669"/>
    <property type="project" value="UniProtKB-UniRule"/>
</dbReference>
<dbReference type="AlphaFoldDB" id="A0AAN7D7N3"/>
<evidence type="ECO:0000313" key="15">
    <source>
        <dbReference type="Proteomes" id="UP001304243"/>
    </source>
</evidence>
<dbReference type="RefSeq" id="XP_064679023.1">
    <property type="nucleotide sequence ID" value="XM_064822423.1"/>
</dbReference>
<comment type="similarity">
    <text evidence="1 10">Belongs to the NDC80/HEC1 family.</text>
</comment>
<comment type="function">
    <text evidence="10">Acts as a component of the essential kinetochore-associated NDC80 complex, which is required for chromosome segregation and spindle checkpoint activity.</text>
</comment>
<reference evidence="14 15" key="1">
    <citation type="submission" date="2022-11" db="EMBL/GenBank/DDBJ databases">
        <title>Mucor velutinosus strain NIH1002 WGS.</title>
        <authorList>
            <person name="Subramanian P."/>
            <person name="Mullikin J.C."/>
            <person name="Segre J.A."/>
            <person name="Zelazny A.M."/>
        </authorList>
    </citation>
    <scope>NUCLEOTIDE SEQUENCE [LARGE SCALE GENOMIC DNA]</scope>
    <source>
        <strain evidence="14 15">NIH1002</strain>
    </source>
</reference>
<evidence type="ECO:0000259" key="13">
    <source>
        <dbReference type="Pfam" id="PF03801"/>
    </source>
</evidence>
<evidence type="ECO:0000256" key="9">
    <source>
        <dbReference type="ARBA" id="ARBA00023328"/>
    </source>
</evidence>
<feature type="coiled-coil region" evidence="11">
    <location>
        <begin position="364"/>
        <end position="436"/>
    </location>
</feature>
<dbReference type="PANTHER" id="PTHR10643">
    <property type="entry name" value="KINETOCHORE PROTEIN NDC80"/>
    <property type="match status" value="1"/>
</dbReference>
<feature type="coiled-coil region" evidence="11">
    <location>
        <begin position="527"/>
        <end position="554"/>
    </location>
</feature>
<feature type="region of interest" description="Disordered" evidence="12">
    <location>
        <begin position="1"/>
        <end position="24"/>
    </location>
</feature>
<evidence type="ECO:0000256" key="2">
    <source>
        <dbReference type="ARBA" id="ARBA00022454"/>
    </source>
</evidence>
<accession>A0AAN7D7N3</accession>
<dbReference type="Pfam" id="PF03801">
    <property type="entry name" value="Ndc80_HEC"/>
    <property type="match status" value="1"/>
</dbReference>
<keyword evidence="15" id="KW-1185">Reference proteome</keyword>
<keyword evidence="6 11" id="KW-0175">Coiled coil</keyword>
<keyword evidence="9 10" id="KW-0137">Centromere</keyword>
<keyword evidence="5 10" id="KW-0995">Kinetochore</keyword>
<dbReference type="GO" id="GO:0051315">
    <property type="term" value="P:attachment of mitotic spindle microtubules to kinetochore"/>
    <property type="evidence" value="ECO:0007669"/>
    <property type="project" value="UniProtKB-UniRule"/>
</dbReference>
<evidence type="ECO:0000256" key="7">
    <source>
        <dbReference type="ARBA" id="ARBA00023242"/>
    </source>
</evidence>
<keyword evidence="3 10" id="KW-0132">Cell division</keyword>
<evidence type="ECO:0000256" key="12">
    <source>
        <dbReference type="SAM" id="MobiDB-lite"/>
    </source>
</evidence>
<sequence length="662" mass="76905">MSDNRKRPGPSNTPGFPSKRANRLSYGMDRLTLNNDEAASTVGSQRTMLGHHMISDPQTADADQAAEAAEASTPTALARATYAQNEPYTSASEPYIPNRPQMLLSRIGNPTVQSSLAADFSEHTFPPTVRKYPSDPRDIKSGENQRRYAQAIADYLEKIGFKEFVPQYKTIRSLSSKDFHYIYTHLVQHYDPSYRNKKKVEDHVIEILNTLKYPLRDSISRKSLLSIGAIHSNANFYGLLHWLMEACKSRDVSNPKEFKDPSLAHLEIEENQMACAFAEFSFASYQKYISSEEEPSYDEEMDPLRNRFATIAEQRDRDLHEIDAEIAALKDTAAMLESDGSTIEHLKKRNHELTRDGAKFQNYCQEKRKRVEKYRSINKVVEEEVKRLDNENQRLEQQKAELEEKLREKNVSLATLESLAKEHEAEKKRCADLTAHLETRRLAYNEKMDTLTALRDRVRKQVDEFNTKIKKLFPSGQEQHELLLVYNPGATATNQMLSYDVDQKLIPILERLEITERQDFDQITLETQRLREKTDALNADIEQTKLDLTEKQKEIEIKAKKHEEGRRQFMEENEKYNIITEKHEKALDDERSRSRDSLFQAKERLFAEEARLQAMERRFAEEHEELLTVARKLIEQFTDSQDELLPMLDDLKQLVQKQHLKE</sequence>
<keyword evidence="4 10" id="KW-0498">Mitosis</keyword>
<dbReference type="InterPro" id="IPR055260">
    <property type="entry name" value="Ndc80_CH"/>
</dbReference>
<keyword evidence="7 10" id="KW-0539">Nucleus</keyword>
<dbReference type="GO" id="GO:0031262">
    <property type="term" value="C:Ndc80 complex"/>
    <property type="evidence" value="ECO:0007669"/>
    <property type="project" value="UniProtKB-UniRule"/>
</dbReference>
<keyword evidence="2 10" id="KW-0158">Chromosome</keyword>
<evidence type="ECO:0000256" key="3">
    <source>
        <dbReference type="ARBA" id="ARBA00022618"/>
    </source>
</evidence>
<dbReference type="InterPro" id="IPR005550">
    <property type="entry name" value="Kinetochore_Ndc80"/>
</dbReference>
<keyword evidence="8 10" id="KW-0131">Cell cycle</keyword>
<evidence type="ECO:0000256" key="6">
    <source>
        <dbReference type="ARBA" id="ARBA00023054"/>
    </source>
</evidence>
<protein>
    <recommendedName>
        <fullName evidence="10">Kinetochore protein NDC80</fullName>
    </recommendedName>
</protein>
<comment type="caution">
    <text evidence="14">The sequence shown here is derived from an EMBL/GenBank/DDBJ whole genome shotgun (WGS) entry which is preliminary data.</text>
</comment>
<dbReference type="PANTHER" id="PTHR10643:SF2">
    <property type="entry name" value="KINETOCHORE PROTEIN NDC80 HOMOLOG"/>
    <property type="match status" value="1"/>
</dbReference>
<dbReference type="GeneID" id="89946757"/>
<evidence type="ECO:0000313" key="14">
    <source>
        <dbReference type="EMBL" id="KAK4512357.1"/>
    </source>
</evidence>
<feature type="domain" description="Kinetochore protein Ndc80 CH" evidence="13">
    <location>
        <begin position="124"/>
        <end position="248"/>
    </location>
</feature>
<evidence type="ECO:0000256" key="5">
    <source>
        <dbReference type="ARBA" id="ARBA00022838"/>
    </source>
</evidence>
<dbReference type="InterPro" id="IPR038273">
    <property type="entry name" value="Ndc80_sf"/>
</dbReference>
<proteinExistence type="inferred from homology"/>
<evidence type="ECO:0000256" key="10">
    <source>
        <dbReference type="RuleBase" id="RU368072"/>
    </source>
</evidence>
<evidence type="ECO:0000256" key="11">
    <source>
        <dbReference type="SAM" id="Coils"/>
    </source>
</evidence>
<dbReference type="EMBL" id="JASEJX010000021">
    <property type="protein sequence ID" value="KAK4512357.1"/>
    <property type="molecule type" value="Genomic_DNA"/>
</dbReference>
<organism evidence="14 15">
    <name type="scientific">Mucor velutinosus</name>
    <dbReference type="NCBI Taxonomy" id="708070"/>
    <lineage>
        <taxon>Eukaryota</taxon>
        <taxon>Fungi</taxon>
        <taxon>Fungi incertae sedis</taxon>
        <taxon>Mucoromycota</taxon>
        <taxon>Mucoromycotina</taxon>
        <taxon>Mucoromycetes</taxon>
        <taxon>Mucorales</taxon>
        <taxon>Mucorineae</taxon>
        <taxon>Mucoraceae</taxon>
        <taxon>Mucor</taxon>
    </lineage>
</organism>
<evidence type="ECO:0000256" key="4">
    <source>
        <dbReference type="ARBA" id="ARBA00022776"/>
    </source>
</evidence>
<dbReference type="Proteomes" id="UP001304243">
    <property type="component" value="Unassembled WGS sequence"/>
</dbReference>
<comment type="subcellular location">
    <subcellularLocation>
        <location evidence="10">Chromosome</location>
        <location evidence="10">Centromere</location>
        <location evidence="10">Kinetochore</location>
    </subcellularLocation>
    <subcellularLocation>
        <location evidence="10">Nucleus</location>
    </subcellularLocation>
</comment>
<comment type="subunit">
    <text evidence="10">Component of the NDC80 complex.</text>
</comment>
<evidence type="ECO:0000256" key="1">
    <source>
        <dbReference type="ARBA" id="ARBA00007050"/>
    </source>
</evidence>
<evidence type="ECO:0000256" key="8">
    <source>
        <dbReference type="ARBA" id="ARBA00023306"/>
    </source>
</evidence>
<name>A0AAN7D7N3_9FUNG</name>
<gene>
    <name evidence="14" type="ORF">ATC70_003055</name>
</gene>